<organism evidence="1 2">
    <name type="scientific">Saccharopolyspora phatthalungensis</name>
    <dbReference type="NCBI Taxonomy" id="664693"/>
    <lineage>
        <taxon>Bacteria</taxon>
        <taxon>Bacillati</taxon>
        <taxon>Actinomycetota</taxon>
        <taxon>Actinomycetes</taxon>
        <taxon>Pseudonocardiales</taxon>
        <taxon>Pseudonocardiaceae</taxon>
        <taxon>Saccharopolyspora</taxon>
    </lineage>
</organism>
<accession>A0A840QEM1</accession>
<gene>
    <name evidence="1" type="ORF">BJ970_004469</name>
</gene>
<evidence type="ECO:0000313" key="2">
    <source>
        <dbReference type="Proteomes" id="UP000584374"/>
    </source>
</evidence>
<reference evidence="1 2" key="1">
    <citation type="submission" date="2020-08" db="EMBL/GenBank/DDBJ databases">
        <title>Sequencing the genomes of 1000 actinobacteria strains.</title>
        <authorList>
            <person name="Klenk H.-P."/>
        </authorList>
    </citation>
    <scope>NUCLEOTIDE SEQUENCE [LARGE SCALE GENOMIC DNA]</scope>
    <source>
        <strain evidence="1 2">DSM 45584</strain>
    </source>
</reference>
<sequence length="44" mass="4638">MVTGVAAVVTGVAVATESQNAEPWATVLRLLPLPYPNYRQEGAP</sequence>
<dbReference type="EMBL" id="JACHIW010000001">
    <property type="protein sequence ID" value="MBB5156935.1"/>
    <property type="molecule type" value="Genomic_DNA"/>
</dbReference>
<comment type="caution">
    <text evidence="1">The sequence shown here is derived from an EMBL/GenBank/DDBJ whole genome shotgun (WGS) entry which is preliminary data.</text>
</comment>
<dbReference type="Proteomes" id="UP000584374">
    <property type="component" value="Unassembled WGS sequence"/>
</dbReference>
<name>A0A840QEM1_9PSEU</name>
<dbReference type="AlphaFoldDB" id="A0A840QEM1"/>
<keyword evidence="2" id="KW-1185">Reference proteome</keyword>
<proteinExistence type="predicted"/>
<protein>
    <submittedName>
        <fullName evidence="1">Uncharacterized protein</fullName>
    </submittedName>
</protein>
<evidence type="ECO:0000313" key="1">
    <source>
        <dbReference type="EMBL" id="MBB5156935.1"/>
    </source>
</evidence>